<organism evidence="2 3">
    <name type="scientific">Ficus carica</name>
    <name type="common">Common fig</name>
    <dbReference type="NCBI Taxonomy" id="3494"/>
    <lineage>
        <taxon>Eukaryota</taxon>
        <taxon>Viridiplantae</taxon>
        <taxon>Streptophyta</taxon>
        <taxon>Embryophyta</taxon>
        <taxon>Tracheophyta</taxon>
        <taxon>Spermatophyta</taxon>
        <taxon>Magnoliopsida</taxon>
        <taxon>eudicotyledons</taxon>
        <taxon>Gunneridae</taxon>
        <taxon>Pentapetalae</taxon>
        <taxon>rosids</taxon>
        <taxon>fabids</taxon>
        <taxon>Rosales</taxon>
        <taxon>Moraceae</taxon>
        <taxon>Ficeae</taxon>
        <taxon>Ficus</taxon>
    </lineage>
</organism>
<gene>
    <name evidence="2" type="ORF">TIFTF001_021644</name>
</gene>
<dbReference type="EMBL" id="BTGU01000042">
    <property type="protein sequence ID" value="GMN52500.1"/>
    <property type="molecule type" value="Genomic_DNA"/>
</dbReference>
<feature type="compositionally biased region" description="Basic and acidic residues" evidence="1">
    <location>
        <begin position="1"/>
        <end position="23"/>
    </location>
</feature>
<evidence type="ECO:0000256" key="1">
    <source>
        <dbReference type="SAM" id="MobiDB-lite"/>
    </source>
</evidence>
<feature type="region of interest" description="Disordered" evidence="1">
    <location>
        <begin position="1"/>
        <end position="55"/>
    </location>
</feature>
<accession>A0AA88AID0</accession>
<dbReference type="AlphaFoldDB" id="A0AA88AID0"/>
<protein>
    <submittedName>
        <fullName evidence="2">Uncharacterized protein</fullName>
    </submittedName>
</protein>
<name>A0AA88AID0_FICCA</name>
<evidence type="ECO:0000313" key="3">
    <source>
        <dbReference type="Proteomes" id="UP001187192"/>
    </source>
</evidence>
<proteinExistence type="predicted"/>
<evidence type="ECO:0000313" key="2">
    <source>
        <dbReference type="EMBL" id="GMN52500.1"/>
    </source>
</evidence>
<dbReference type="Proteomes" id="UP001187192">
    <property type="component" value="Unassembled WGS sequence"/>
</dbReference>
<sequence length="87" mass="9398">MENGERGEGSVEGDRRINERKEGGGGVTGKIREKGRRRRCRLAGEGDSGLPDGSGQNCHVILGLHDGFDQKPSCKPKDYMTLHSGFG</sequence>
<keyword evidence="3" id="KW-1185">Reference proteome</keyword>
<reference evidence="2" key="1">
    <citation type="submission" date="2023-07" db="EMBL/GenBank/DDBJ databases">
        <title>draft genome sequence of fig (Ficus carica).</title>
        <authorList>
            <person name="Takahashi T."/>
            <person name="Nishimura K."/>
        </authorList>
    </citation>
    <scope>NUCLEOTIDE SEQUENCE</scope>
</reference>
<comment type="caution">
    <text evidence="2">The sequence shown here is derived from an EMBL/GenBank/DDBJ whole genome shotgun (WGS) entry which is preliminary data.</text>
</comment>